<protein>
    <submittedName>
        <fullName evidence="1">Uncharacterized protein</fullName>
    </submittedName>
</protein>
<accession>A0AC61D8Y2</accession>
<sequence>MNRKKYIATVLSVTMLAVNTVAGVLQPTDIQESLVQPIEKVVQVLATKTTTSSVMQLNANDVTSGSITADRIQGDFTIKATSGKKVDVDSSEQVSEYNHYFNKRIKLGGTGAADYRNITFTTTDVAHVKVYALSSSSTADRELGIYDENDILIHTLIAYGQPSLEENKIAVETVTLDTPGTYNIRSKSSGINVYYVSVTQGESESIDFNEGVAPTIDSVVLNALDSSKLDVNVSGTIPNEQTDRIVAKLYDSTGRFISSSYTNQLSSGTGVISLTPPESGDYKIICEAVREGVKEGKASTPYIYNDFIGPLEAPVIDSILTGKGASLKVDWLDVANAEKYDVSIKQKDALEYTLVATDLGDSYCEIPNLVVGETYTIKIVAYRGKEQTEVTQDKLVKGQEERFKTGLVGSGASGEMTEHEDGSVTLDVRPVGGSTGGKLADSEDGFAYYYTEIDPATENFTLRATFVVDESASKDNQSGFGIMAVDTMKIGSSADRYFNSAGTMVRKYTRTVEGALDVRYGIPGGYFVTGYTGSSDISSPTRKLIDTAPFDWDYQVDRPNNLPKFEKGDEYTLTLRKSNTGFHSTIKNSQTGEESEEIICYEPDLLLKQDASKYYVGVCASRKIKVTVKDIAFTTIHPEQDEEKVNRPATYVTPTLNMDSSTTTWQSQYEVGFKSNYKGTLTIKNVAGNVVADGVKIDPTNESDIRGKVKLNLQTGVNTFTALFTPSPKVEQGTLLGETEDFESYEPISIHFNIISKKYGTSENALYVGVNGSATNQGTKTSPLDIQTAVAYAQPGQEIVLLGGTYTLTTGINIGRGNNGTASSPIILMSEPGKKVVLDLSQCTTNGLTVNGDYWYIYDIEVCNGQPAKKPVLVTGHYNTLDKLIVHDNKDTGIQISGSAYEPKNMWPSNNLVVSCESYNNCDPQGNDADGFAAKLTVGEGNVFRYCISHHNIDDGWDLYAKSTTGIIGAVVVEQCVAYENGQLTPDKTDGKTGEGNGFKLGGENIPVEHVLRDSISFNNLARGVSSNSNPICKVYHTTAYNNDGGNLLLNTNATTIKWMVDGFISYKGKEADSIPEQVSLQSSSNYFNGINSVGTNVVDGWFKKVDTTIQPTIAQDGSIEMNGLLELTDKELGAGGILQANPNPTAITIGKEITITTGGSGSSSGGGGGSTVTTPAQVKTPNQIITDALKNKEIPRIENPQSVFSISQELVQGLIKNKQELVVKTNNAEVTMIPYLLQKQQGDSSLQKELEITVLPMDKSIFDTIKEKGLKENKLKVVGGIENTFNLALKLGEAFQNFKEPLQVTIDLSKESIKNQDKLTLVRYEKQKDGTFKPIKLGGSYDARSKKFTAQVGAVGIYSIAEAAELKKLSLAIGDNRSTVNGAIVTSDVAPELMGDITIVPLRFIAESLGAEVEWNNKAKQAIIKLDSQILTLTADDKVTVKSGRILVPLRYVSESLGANVLWIPSTKSIEIVR</sequence>
<gene>
    <name evidence="1" type="ORF">CS063_15310</name>
</gene>
<evidence type="ECO:0000313" key="1">
    <source>
        <dbReference type="EMBL" id="PHV69543.1"/>
    </source>
</evidence>
<comment type="caution">
    <text evidence="1">The sequence shown here is derived from an EMBL/GenBank/DDBJ whole genome shotgun (WGS) entry which is preliminary data.</text>
</comment>
<name>A0AC61D8Y2_9FIRM</name>
<dbReference type="Proteomes" id="UP000224460">
    <property type="component" value="Unassembled WGS sequence"/>
</dbReference>
<dbReference type="EMBL" id="PEDL01000025">
    <property type="protein sequence ID" value="PHV69543.1"/>
    <property type="molecule type" value="Genomic_DNA"/>
</dbReference>
<organism evidence="1 2">
    <name type="scientific">Sporanaerobium hydrogeniformans</name>
    <dbReference type="NCBI Taxonomy" id="3072179"/>
    <lineage>
        <taxon>Bacteria</taxon>
        <taxon>Bacillati</taxon>
        <taxon>Bacillota</taxon>
        <taxon>Clostridia</taxon>
        <taxon>Lachnospirales</taxon>
        <taxon>Lachnospiraceae</taxon>
        <taxon>Sporanaerobium</taxon>
    </lineage>
</organism>
<proteinExistence type="predicted"/>
<evidence type="ECO:0000313" key="2">
    <source>
        <dbReference type="Proteomes" id="UP000224460"/>
    </source>
</evidence>
<keyword evidence="2" id="KW-1185">Reference proteome</keyword>
<reference evidence="1" key="1">
    <citation type="submission" date="2017-10" db="EMBL/GenBank/DDBJ databases">
        <title>Genome sequence of cellulolytic Lachnospiraceae bacterium XHS1971 isolated from hotspring sediment.</title>
        <authorList>
            <person name="Vasudevan G."/>
            <person name="Joshi A.J."/>
            <person name="Hivarkar S."/>
            <person name="Lanjekar V.B."/>
            <person name="Dhakephalkar P.K."/>
            <person name="Dagar S."/>
        </authorList>
    </citation>
    <scope>NUCLEOTIDE SEQUENCE</scope>
    <source>
        <strain evidence="1">XHS1971</strain>
    </source>
</reference>